<evidence type="ECO:0000256" key="1">
    <source>
        <dbReference type="SAM" id="MobiDB-lite"/>
    </source>
</evidence>
<dbReference type="InterPro" id="IPR015943">
    <property type="entry name" value="WD40/YVTN_repeat-like_dom_sf"/>
</dbReference>
<dbReference type="AlphaFoldDB" id="A0A5C6APM5"/>
<organism evidence="4 5">
    <name type="scientific">Neorhodopirellula pilleata</name>
    <dbReference type="NCBI Taxonomy" id="2714738"/>
    <lineage>
        <taxon>Bacteria</taxon>
        <taxon>Pseudomonadati</taxon>
        <taxon>Planctomycetota</taxon>
        <taxon>Planctomycetia</taxon>
        <taxon>Pirellulales</taxon>
        <taxon>Pirellulaceae</taxon>
        <taxon>Neorhodopirellula</taxon>
    </lineage>
</organism>
<feature type="region of interest" description="Disordered" evidence="1">
    <location>
        <begin position="124"/>
        <end position="158"/>
    </location>
</feature>
<dbReference type="RefSeq" id="WP_146576771.1">
    <property type="nucleotide sequence ID" value="NZ_SJPM01000002.1"/>
</dbReference>
<comment type="caution">
    <text evidence="4">The sequence shown here is derived from an EMBL/GenBank/DDBJ whole genome shotgun (WGS) entry which is preliminary data.</text>
</comment>
<keyword evidence="5" id="KW-1185">Reference proteome</keyword>
<gene>
    <name evidence="4" type="ORF">Pla100_12120</name>
</gene>
<keyword evidence="2" id="KW-1133">Transmembrane helix</keyword>
<dbReference type="PANTHER" id="PTHR34512:SF30">
    <property type="entry name" value="OUTER MEMBRANE PROTEIN ASSEMBLY FACTOR BAMB"/>
    <property type="match status" value="1"/>
</dbReference>
<feature type="domain" description="Pyrrolo-quinoline quinone repeat" evidence="3">
    <location>
        <begin position="498"/>
        <end position="690"/>
    </location>
</feature>
<evidence type="ECO:0000256" key="2">
    <source>
        <dbReference type="SAM" id="Phobius"/>
    </source>
</evidence>
<proteinExistence type="predicted"/>
<protein>
    <submittedName>
        <fullName evidence="4">Outer membrane biogenesis protein BamB</fullName>
    </submittedName>
</protein>
<dbReference type="InterPro" id="IPR018391">
    <property type="entry name" value="PQQ_b-propeller_rpt"/>
</dbReference>
<keyword evidence="2" id="KW-0812">Transmembrane</keyword>
<dbReference type="InterPro" id="IPR011047">
    <property type="entry name" value="Quinoprotein_ADH-like_sf"/>
</dbReference>
<dbReference type="Proteomes" id="UP000316213">
    <property type="component" value="Unassembled WGS sequence"/>
</dbReference>
<name>A0A5C6APM5_9BACT</name>
<reference evidence="4 5" key="1">
    <citation type="submission" date="2019-02" db="EMBL/GenBank/DDBJ databases">
        <title>Deep-cultivation of Planctomycetes and their phenomic and genomic characterization uncovers novel biology.</title>
        <authorList>
            <person name="Wiegand S."/>
            <person name="Jogler M."/>
            <person name="Boedeker C."/>
            <person name="Pinto D."/>
            <person name="Vollmers J."/>
            <person name="Rivas-Marin E."/>
            <person name="Kohn T."/>
            <person name="Peeters S.H."/>
            <person name="Heuer A."/>
            <person name="Rast P."/>
            <person name="Oberbeckmann S."/>
            <person name="Bunk B."/>
            <person name="Jeske O."/>
            <person name="Meyerdierks A."/>
            <person name="Storesund J.E."/>
            <person name="Kallscheuer N."/>
            <person name="Luecker S."/>
            <person name="Lage O.M."/>
            <person name="Pohl T."/>
            <person name="Merkel B.J."/>
            <person name="Hornburger P."/>
            <person name="Mueller R.-W."/>
            <person name="Bruemmer F."/>
            <person name="Labrenz M."/>
            <person name="Spormann A.M."/>
            <person name="Op Den Camp H."/>
            <person name="Overmann J."/>
            <person name="Amann R."/>
            <person name="Jetten M.S.M."/>
            <person name="Mascher T."/>
            <person name="Medema M.H."/>
            <person name="Devos D.P."/>
            <person name="Kaster A.-K."/>
            <person name="Ovreas L."/>
            <person name="Rohde M."/>
            <person name="Galperin M.Y."/>
            <person name="Jogler C."/>
        </authorList>
    </citation>
    <scope>NUCLEOTIDE SEQUENCE [LARGE SCALE GENOMIC DNA]</scope>
    <source>
        <strain evidence="4 5">Pla100</strain>
    </source>
</reference>
<evidence type="ECO:0000313" key="4">
    <source>
        <dbReference type="EMBL" id="TWU01477.1"/>
    </source>
</evidence>
<evidence type="ECO:0000313" key="5">
    <source>
        <dbReference type="Proteomes" id="UP000316213"/>
    </source>
</evidence>
<dbReference type="InterPro" id="IPR002372">
    <property type="entry name" value="PQQ_rpt_dom"/>
</dbReference>
<dbReference type="EMBL" id="SJPM01000002">
    <property type="protein sequence ID" value="TWU01477.1"/>
    <property type="molecule type" value="Genomic_DNA"/>
</dbReference>
<dbReference type="Gene3D" id="2.130.10.10">
    <property type="entry name" value="YVTN repeat-like/Quinoprotein amine dehydrogenase"/>
    <property type="match status" value="3"/>
</dbReference>
<dbReference type="PANTHER" id="PTHR34512">
    <property type="entry name" value="CELL SURFACE PROTEIN"/>
    <property type="match status" value="1"/>
</dbReference>
<dbReference type="SMART" id="SM00564">
    <property type="entry name" value="PQQ"/>
    <property type="match status" value="4"/>
</dbReference>
<keyword evidence="2" id="KW-0472">Membrane</keyword>
<feature type="compositionally biased region" description="Gly residues" evidence="1">
    <location>
        <begin position="127"/>
        <end position="137"/>
    </location>
</feature>
<dbReference type="SUPFAM" id="SSF50998">
    <property type="entry name" value="Quinoprotein alcohol dehydrogenase-like"/>
    <property type="match status" value="2"/>
</dbReference>
<accession>A0A5C6APM5</accession>
<dbReference type="OrthoDB" id="226874at2"/>
<dbReference type="Pfam" id="PF13360">
    <property type="entry name" value="PQQ_2"/>
    <property type="match status" value="1"/>
</dbReference>
<feature type="transmembrane region" description="Helical" evidence="2">
    <location>
        <begin position="168"/>
        <end position="189"/>
    </location>
</feature>
<evidence type="ECO:0000259" key="3">
    <source>
        <dbReference type="Pfam" id="PF13360"/>
    </source>
</evidence>
<sequence length="1136" mass="124286">MLANELIDLLERRGLLDQEIIEALREQLTEGGARVTPEAVAKLLVDNGQLTRFQATKLIGEIRNEDYEDAAEVVEIEDELGVAEAFEDEIAEADMIDNVFEAEAVMMDDQPVLVEAEPVAVAAQPVRGGGGGGGGYDSAGQDGERPKRRPPGRVKPPEHKSVWDSFKVYGYLGIIGFLIIAGFGFYFILTKQNADDVIALANKQYDSQSYQPAQDAYLGFLASFGQQNQYSSLARTRITMCELYRGEQMTDPTKALELCQEKLPGIVEEEGLNQERGNLAALLVDIAENIAEAASKATVTEEKQQLLNRLNEQWELVNNPNYMLASMKTTLEGRVLQITETQNRVKRDIDRNIRLDETEAAMKTALAEKDTKASYDFRKSLLRDFPELAVNERLTVLIKQASEIQQTLVAPTKNVPEPAIANEENATLQSIVLTTRQGSPIPGLEREIFYLRAGGSVLAFSAHDGRLLWRQFTGYGEDHTPIRLNEGDAVLLSDIATNEVRRCEGQDGKLQWRSDIGESFVEPVAGKDSILISAKSGRLISLNSETGDPNWGTQLPQPLVTPAGLDDKLQRVYIPGNHSNLYTLDARTGKCVESFYIGHEQGTVVVPPVSLLGHLFVIENAGADYAQVHVLRMDERGEKLKVAQQPFRLVGNVIVPPVIQQRRIIVLTDRGQVAVYDIEPTAERQQVSRIAEQVASYDTPTLTRMAVGRSQMWITGTRVGRYELQINTGRVVYDWGKAEGDSFVGQPLAFEDTLIHARVLRGTSAIRVTAAEPKTGNELWRTDVGTPISMLAQTQGGFHAVTSQGALFELDRESLQSGSTQGPIENPGANSIKMNFSTPIELPDNRRVLLNQSQRGEAMIYDPNRRSEKLRKITFNLTGPKPTGVGVFSGGGIFLPLDSGRAVLMDWQTGTEGGSTAENKGSPFQPLSDPTATVSWTTPVVLPDDADQVVIADSRKKIYRLRVGDQISDLATADLETPFLGQTIGVDDVFIGGANGPAADFLIGYEMDSLKQKFKKLLDGRIAWGPSLAKSDDRELALVLTNDSILRGFDAEGTQVFETPMQVAGVPIEEIVAIQGRWILTGQDGWLVAIDPASGEIDGTIELGQPLSASPLPVGNKLLVPGAEGVVYITNIPGKE</sequence>